<dbReference type="Pfam" id="PF00717">
    <property type="entry name" value="Peptidase_S24"/>
    <property type="match status" value="1"/>
</dbReference>
<evidence type="ECO:0000313" key="4">
    <source>
        <dbReference type="Proteomes" id="UP000595362"/>
    </source>
</evidence>
<gene>
    <name evidence="3" type="ORF">HYS17_11105</name>
</gene>
<sequence>MFSYDDMWKAIDRLADSHGYSPSGLAKKAGLDPTTFNKSKRMSSDGKPRWPSTESLSKILAVTGATMSDFIALIGENENNAAARDTIPLINSAIAGKNGHFTAEGHPAGNGWDDFSFPGTASRRDEHLFAIEVIGQTLMPAYREGDVLVASPQANVRRGDRVIVRTRGGDFMIHELRRQTASRIELRAIGHNGDNLSLPAEDISWMARIIWVSQ</sequence>
<dbReference type="AlphaFoldDB" id="A0A7T5R1Z9"/>
<dbReference type="Gene3D" id="2.10.109.10">
    <property type="entry name" value="Umud Fragment, subunit A"/>
    <property type="match status" value="1"/>
</dbReference>
<name>A0A7T5R1Z9_9BACT</name>
<dbReference type="SUPFAM" id="SSF51306">
    <property type="entry name" value="LexA/Signal peptidase"/>
    <property type="match status" value="1"/>
</dbReference>
<dbReference type="EMBL" id="CP066681">
    <property type="protein sequence ID" value="QQG36027.1"/>
    <property type="molecule type" value="Genomic_DNA"/>
</dbReference>
<dbReference type="CDD" id="cd06529">
    <property type="entry name" value="S24_LexA-like"/>
    <property type="match status" value="1"/>
</dbReference>
<organism evidence="3 4">
    <name type="scientific">Micavibrio aeruginosavorus</name>
    <dbReference type="NCBI Taxonomy" id="349221"/>
    <lineage>
        <taxon>Bacteria</taxon>
        <taxon>Pseudomonadati</taxon>
        <taxon>Bdellovibrionota</taxon>
        <taxon>Bdellovibrionia</taxon>
        <taxon>Bdellovibrionales</taxon>
        <taxon>Pseudobdellovibrionaceae</taxon>
        <taxon>Micavibrio</taxon>
    </lineage>
</organism>
<accession>A0A7T5R1Z9</accession>
<feature type="domain" description="Peptidase S24/S26A/S26B/S26C" evidence="2">
    <location>
        <begin position="112"/>
        <end position="210"/>
    </location>
</feature>
<protein>
    <submittedName>
        <fullName evidence="3">Helix-turn-helix transcriptional regulator</fullName>
    </submittedName>
</protein>
<dbReference type="Proteomes" id="UP000595362">
    <property type="component" value="Chromosome"/>
</dbReference>
<dbReference type="InterPro" id="IPR036286">
    <property type="entry name" value="LexA/Signal_pep-like_sf"/>
</dbReference>
<feature type="region of interest" description="Disordered" evidence="1">
    <location>
        <begin position="31"/>
        <end position="52"/>
    </location>
</feature>
<evidence type="ECO:0000259" key="2">
    <source>
        <dbReference type="Pfam" id="PF00717"/>
    </source>
</evidence>
<dbReference type="InterPro" id="IPR039418">
    <property type="entry name" value="LexA-like"/>
</dbReference>
<evidence type="ECO:0000256" key="1">
    <source>
        <dbReference type="SAM" id="MobiDB-lite"/>
    </source>
</evidence>
<evidence type="ECO:0000313" key="3">
    <source>
        <dbReference type="EMBL" id="QQG36027.1"/>
    </source>
</evidence>
<dbReference type="InterPro" id="IPR015927">
    <property type="entry name" value="Peptidase_S24_S26A/B/C"/>
</dbReference>
<proteinExistence type="predicted"/>
<reference evidence="3 4" key="1">
    <citation type="submission" date="2020-07" db="EMBL/GenBank/DDBJ databases">
        <title>Huge and variable diversity of episymbiotic CPR bacteria and DPANN archaea in groundwater ecosystems.</title>
        <authorList>
            <person name="He C.Y."/>
            <person name="Keren R."/>
            <person name="Whittaker M."/>
            <person name="Farag I.F."/>
            <person name="Doudna J."/>
            <person name="Cate J.H.D."/>
            <person name="Banfield J.F."/>
        </authorList>
    </citation>
    <scope>NUCLEOTIDE SEQUENCE [LARGE SCALE GENOMIC DNA]</scope>
    <source>
        <strain evidence="3">NC_groundwater_70_Ag_B-0.1um_54_66</strain>
    </source>
</reference>